<reference evidence="3" key="1">
    <citation type="submission" date="2021-01" db="EMBL/GenBank/DDBJ databases">
        <authorList>
            <person name="Corre E."/>
            <person name="Pelletier E."/>
            <person name="Niang G."/>
            <person name="Scheremetjew M."/>
            <person name="Finn R."/>
            <person name="Kale V."/>
            <person name="Holt S."/>
            <person name="Cochrane G."/>
            <person name="Meng A."/>
            <person name="Brown T."/>
            <person name="Cohen L."/>
        </authorList>
    </citation>
    <scope>NUCLEOTIDE SEQUENCE</scope>
    <source>
        <strain evidence="3">CCMP325</strain>
    </source>
</reference>
<sequence length="765" mass="87925">MSQRAWREEEEEEEDAPLVRILQPPVQGKPEKREDKRSAETDSQPTKPKQQQQQQQPKEKGEKEKEKQGEREREREKELHARELRQRRHKGEAESQLKEKKRQENADKKTAGASPSSKLVAFLTRHSRLLAVGACVLLVVYFRILSEGVNFANDYRDREDPFKTLGVSSSASDAEIKRVYRKLSLELHPDKNPEQSKQDAERFQHITHAYKILSDPEKKRRWLNNENPDYHGLPSDTETLTDKTAASLLDPSGSPWLLLAYADWSDECWELAETWERVGREASAFVRVGRFNWEKERNLAKKFSCYSVPMIYAYVKGVRSTFYGSPTPANISLFLTKALEPAVSVISDLNAGGFLEDRNDKVKALLFAPVGMVKLRLAFRSFAFRFQHSMDFAEVAPRGSDKLRKLFGVENGTSIVVMREEQSIPLVYSRRMTYEKLQQIFSHFQFAEVPRLTSFNHRDLCGDGARGRHPCVVYLHDSTEEPLPPHVVATLRNASQEVLEVDLESGLSFQPTTFAWIDVKVQPALKKLKDKGKVVALDLSLSRLLVFDDEFSSSSLARWSRGLRERMESDFEPLPQLSWRSERRQKLNLKKAAREAAPTLTSLIICISVALLLYSVKTLMLDLKLFRSRERFRKAIDKGRQRVAAMEERKRSRWEELEKQQREAAEKKRQEAERLAAEQAEEAQRVRRADEAKRQDKAKETVKAKVVTEEEIAGAIGRMVREGNLRELTRRAVKTRLAAIYPSLDVEANRSLIHAEIERAVRACA</sequence>
<feature type="region of interest" description="Disordered" evidence="1">
    <location>
        <begin position="675"/>
        <end position="698"/>
    </location>
</feature>
<feature type="compositionally biased region" description="Basic and acidic residues" evidence="1">
    <location>
        <begin position="91"/>
        <end position="110"/>
    </location>
</feature>
<dbReference type="CDD" id="cd06257">
    <property type="entry name" value="DnaJ"/>
    <property type="match status" value="1"/>
</dbReference>
<dbReference type="CDD" id="cd02961">
    <property type="entry name" value="PDI_a_family"/>
    <property type="match status" value="1"/>
</dbReference>
<dbReference type="PRINTS" id="PR00625">
    <property type="entry name" value="JDOMAIN"/>
</dbReference>
<dbReference type="PANTHER" id="PTHR44303">
    <property type="entry name" value="DNAJ HOMOLOG SUBFAMILY C MEMBER 16"/>
    <property type="match status" value="1"/>
</dbReference>
<accession>A0A7S0I297</accession>
<dbReference type="SMART" id="SM00271">
    <property type="entry name" value="DnaJ"/>
    <property type="match status" value="1"/>
</dbReference>
<dbReference type="Gene3D" id="3.40.30.10">
    <property type="entry name" value="Glutaredoxin"/>
    <property type="match status" value="1"/>
</dbReference>
<dbReference type="Gene3D" id="1.10.287.110">
    <property type="entry name" value="DnaJ domain"/>
    <property type="match status" value="1"/>
</dbReference>
<dbReference type="SUPFAM" id="SSF46565">
    <property type="entry name" value="Chaperone J-domain"/>
    <property type="match status" value="1"/>
</dbReference>
<dbReference type="InterPro" id="IPR013766">
    <property type="entry name" value="Thioredoxin_domain"/>
</dbReference>
<evidence type="ECO:0000256" key="1">
    <source>
        <dbReference type="SAM" id="MobiDB-lite"/>
    </source>
</evidence>
<feature type="compositionally biased region" description="Basic and acidic residues" evidence="1">
    <location>
        <begin position="29"/>
        <end position="40"/>
    </location>
</feature>
<dbReference type="SUPFAM" id="SSF109715">
    <property type="entry name" value="DEK C-terminal domain"/>
    <property type="match status" value="1"/>
</dbReference>
<feature type="domain" description="J" evidence="2">
    <location>
        <begin position="160"/>
        <end position="227"/>
    </location>
</feature>
<dbReference type="AlphaFoldDB" id="A0A7S0I297"/>
<dbReference type="PANTHER" id="PTHR44303:SF2">
    <property type="entry name" value="DNAJ HOMOLOG SUBFAMILY C MEMBER 16"/>
    <property type="match status" value="1"/>
</dbReference>
<organism evidence="3">
    <name type="scientific">Hanusia phi</name>
    <dbReference type="NCBI Taxonomy" id="3032"/>
    <lineage>
        <taxon>Eukaryota</taxon>
        <taxon>Cryptophyceae</taxon>
        <taxon>Pyrenomonadales</taxon>
        <taxon>Geminigeraceae</taxon>
        <taxon>Hanusia</taxon>
    </lineage>
</organism>
<feature type="compositionally biased region" description="Basic and acidic residues" evidence="1">
    <location>
        <begin position="57"/>
        <end position="84"/>
    </location>
</feature>
<name>A0A7S0I297_9CRYP</name>
<dbReference type="InterPro" id="IPR001623">
    <property type="entry name" value="DnaJ_domain"/>
</dbReference>
<feature type="region of interest" description="Disordered" evidence="1">
    <location>
        <begin position="1"/>
        <end position="116"/>
    </location>
</feature>
<feature type="compositionally biased region" description="Low complexity" evidence="1">
    <location>
        <begin position="47"/>
        <end position="56"/>
    </location>
</feature>
<evidence type="ECO:0000313" key="3">
    <source>
        <dbReference type="EMBL" id="CAD8508903.1"/>
    </source>
</evidence>
<dbReference type="SUPFAM" id="SSF52833">
    <property type="entry name" value="Thioredoxin-like"/>
    <property type="match status" value="1"/>
</dbReference>
<gene>
    <name evidence="3" type="ORF">HPHI1048_LOCUS23908</name>
</gene>
<dbReference type="InterPro" id="IPR052448">
    <property type="entry name" value="DnaJ_C16_autophagy_reg"/>
</dbReference>
<dbReference type="InterPro" id="IPR036249">
    <property type="entry name" value="Thioredoxin-like_sf"/>
</dbReference>
<dbReference type="EMBL" id="HBEO01035294">
    <property type="protein sequence ID" value="CAD8508903.1"/>
    <property type="molecule type" value="Transcribed_RNA"/>
</dbReference>
<protein>
    <recommendedName>
        <fullName evidence="2">J domain-containing protein</fullName>
    </recommendedName>
</protein>
<evidence type="ECO:0000259" key="2">
    <source>
        <dbReference type="PROSITE" id="PS50076"/>
    </source>
</evidence>
<dbReference type="Pfam" id="PF00226">
    <property type="entry name" value="DnaJ"/>
    <property type="match status" value="1"/>
</dbReference>
<proteinExistence type="predicted"/>
<dbReference type="PROSITE" id="PS50076">
    <property type="entry name" value="DNAJ_2"/>
    <property type="match status" value="1"/>
</dbReference>
<dbReference type="Pfam" id="PF00085">
    <property type="entry name" value="Thioredoxin"/>
    <property type="match status" value="1"/>
</dbReference>
<dbReference type="InterPro" id="IPR036869">
    <property type="entry name" value="J_dom_sf"/>
</dbReference>